<reference evidence="8 9" key="1">
    <citation type="journal article" date="2013" name="Genome Announc.">
        <title>Whole-Genome Sequence of the Clinical Strain Corynebacterium argentoratense DSM 44202, Isolated from a Human Throat Specimen.</title>
        <authorList>
            <person name="Bomholt C."/>
            <person name="Glaub A."/>
            <person name="Gravermann K."/>
            <person name="Albersmeier A."/>
            <person name="Brinkrolf K."/>
            <person name="Ruckert C."/>
            <person name="Tauch A."/>
        </authorList>
    </citation>
    <scope>NUCLEOTIDE SEQUENCE [LARGE SCALE GENOMIC DNA]</scope>
    <source>
        <strain evidence="8">DSM 44202</strain>
    </source>
</reference>
<dbReference type="EC" id="2.1.1.297" evidence="1"/>
<dbReference type="InterPro" id="IPR040758">
    <property type="entry name" value="PrmC_N"/>
</dbReference>
<dbReference type="PANTHER" id="PTHR18895:SF74">
    <property type="entry name" value="MTRF1L RELEASE FACTOR GLUTAMINE METHYLTRANSFERASE"/>
    <property type="match status" value="1"/>
</dbReference>
<dbReference type="GO" id="GO:0102559">
    <property type="term" value="F:peptide chain release factor N(5)-glutamine methyltransferase activity"/>
    <property type="evidence" value="ECO:0007669"/>
    <property type="project" value="UniProtKB-EC"/>
</dbReference>
<dbReference type="OrthoDB" id="9800643at2"/>
<dbReference type="EMBL" id="CP006365">
    <property type="protein sequence ID" value="AGU15413.1"/>
    <property type="molecule type" value="Genomic_DNA"/>
</dbReference>
<dbReference type="InterPro" id="IPR004556">
    <property type="entry name" value="HemK-like"/>
</dbReference>
<dbReference type="Gene3D" id="1.10.8.10">
    <property type="entry name" value="DNA helicase RuvA subunit, C-terminal domain"/>
    <property type="match status" value="1"/>
</dbReference>
<protein>
    <recommendedName>
        <fullName evidence="1">peptide chain release factor N(5)-glutamine methyltransferase</fullName>
        <ecNumber evidence="1">2.1.1.297</ecNumber>
    </recommendedName>
</protein>
<evidence type="ECO:0000259" key="7">
    <source>
        <dbReference type="Pfam" id="PF17827"/>
    </source>
</evidence>
<dbReference type="RefSeq" id="WP_020976571.1">
    <property type="nucleotide sequence ID" value="NC_022198.1"/>
</dbReference>
<dbReference type="Pfam" id="PF17827">
    <property type="entry name" value="PrmC_N"/>
    <property type="match status" value="1"/>
</dbReference>
<dbReference type="Pfam" id="PF05175">
    <property type="entry name" value="MTS"/>
    <property type="match status" value="1"/>
</dbReference>
<dbReference type="GO" id="GO:0003676">
    <property type="term" value="F:nucleic acid binding"/>
    <property type="evidence" value="ECO:0007669"/>
    <property type="project" value="InterPro"/>
</dbReference>
<keyword evidence="9" id="KW-1185">Reference proteome</keyword>
<evidence type="ECO:0000313" key="9">
    <source>
        <dbReference type="Proteomes" id="UP000016943"/>
    </source>
</evidence>
<dbReference type="HOGENOM" id="CLU_018398_4_0_11"/>
<dbReference type="NCBIfam" id="TIGR00536">
    <property type="entry name" value="hemK_fam"/>
    <property type="match status" value="1"/>
</dbReference>
<feature type="domain" description="Methyltransferase small" evidence="6">
    <location>
        <begin position="105"/>
        <end position="195"/>
    </location>
</feature>
<dbReference type="Gene3D" id="3.40.50.150">
    <property type="entry name" value="Vaccinia Virus protein VP39"/>
    <property type="match status" value="1"/>
</dbReference>
<accession>U3GXU9</accession>
<dbReference type="GeneID" id="78250057"/>
<dbReference type="Proteomes" id="UP000016943">
    <property type="component" value="Chromosome"/>
</dbReference>
<dbReference type="InterPro" id="IPR029063">
    <property type="entry name" value="SAM-dependent_MTases_sf"/>
</dbReference>
<dbReference type="KEGG" id="caz:CARG_06445"/>
<dbReference type="GO" id="GO:0032259">
    <property type="term" value="P:methylation"/>
    <property type="evidence" value="ECO:0007669"/>
    <property type="project" value="UniProtKB-KW"/>
</dbReference>
<dbReference type="SUPFAM" id="SSF53335">
    <property type="entry name" value="S-adenosyl-L-methionine-dependent methyltransferases"/>
    <property type="match status" value="1"/>
</dbReference>
<dbReference type="AlphaFoldDB" id="U3GXU9"/>
<dbReference type="InterPro" id="IPR002052">
    <property type="entry name" value="DNA_methylase_N6_adenine_CS"/>
</dbReference>
<evidence type="ECO:0000256" key="2">
    <source>
        <dbReference type="ARBA" id="ARBA00022603"/>
    </source>
</evidence>
<dbReference type="PATRIC" id="fig|1348662.3.peg.1263"/>
<keyword evidence="4" id="KW-0949">S-adenosyl-L-methionine</keyword>
<organism evidence="8 9">
    <name type="scientific">Corynebacterium argentoratense DSM 44202</name>
    <dbReference type="NCBI Taxonomy" id="1348662"/>
    <lineage>
        <taxon>Bacteria</taxon>
        <taxon>Bacillati</taxon>
        <taxon>Actinomycetota</taxon>
        <taxon>Actinomycetes</taxon>
        <taxon>Mycobacteriales</taxon>
        <taxon>Corynebacteriaceae</taxon>
        <taxon>Corynebacterium</taxon>
    </lineage>
</organism>
<feature type="domain" description="Release factor glutamine methyltransferase N-terminal" evidence="7">
    <location>
        <begin position="6"/>
        <end position="75"/>
    </location>
</feature>
<keyword evidence="2" id="KW-0489">Methyltransferase</keyword>
<evidence type="ECO:0000256" key="1">
    <source>
        <dbReference type="ARBA" id="ARBA00012771"/>
    </source>
</evidence>
<name>U3GXU9_9CORY</name>
<evidence type="ECO:0000313" key="8">
    <source>
        <dbReference type="EMBL" id="AGU15413.1"/>
    </source>
</evidence>
<gene>
    <name evidence="8" type="ORF">CARG_06445</name>
</gene>
<proteinExistence type="predicted"/>
<sequence length="283" mass="29938">MATLAQLVRGAEATLATAGVASPRSDAQVLAEHCCGVPALQTGFSDLVPSESQQQCFDAALRRRAAREPLQHIVGSAPFGPLDLAVGPGVFVPRPETEVLADWAVRHLASNPSPRPVVVDLCSGSGALAAYIATQSDLQPTVYAVELSRDALEYTRRNTCDYGVEVVQSDVCAPIQQLEHLAGRVDLIVANPPYVPVGSEVDVETGWDPASAVFSGEDGMTVIRGMLPQVVRLLKPGGWVGIEHDDTTSELVCQACADAGLVDIAALEDFTGRRRFVVAQKVA</sequence>
<keyword evidence="3" id="KW-0808">Transferase</keyword>
<dbReference type="InterPro" id="IPR050320">
    <property type="entry name" value="N5-glutamine_MTase"/>
</dbReference>
<dbReference type="eggNOG" id="COG2890">
    <property type="taxonomic scope" value="Bacteria"/>
</dbReference>
<evidence type="ECO:0000256" key="4">
    <source>
        <dbReference type="ARBA" id="ARBA00022691"/>
    </source>
</evidence>
<comment type="catalytic activity">
    <reaction evidence="5">
        <text>L-glutaminyl-[peptide chain release factor] + S-adenosyl-L-methionine = N(5)-methyl-L-glutaminyl-[peptide chain release factor] + S-adenosyl-L-homocysteine + H(+)</text>
        <dbReference type="Rhea" id="RHEA:42896"/>
        <dbReference type="Rhea" id="RHEA-COMP:10271"/>
        <dbReference type="Rhea" id="RHEA-COMP:10272"/>
        <dbReference type="ChEBI" id="CHEBI:15378"/>
        <dbReference type="ChEBI" id="CHEBI:30011"/>
        <dbReference type="ChEBI" id="CHEBI:57856"/>
        <dbReference type="ChEBI" id="CHEBI:59789"/>
        <dbReference type="ChEBI" id="CHEBI:61891"/>
        <dbReference type="EC" id="2.1.1.297"/>
    </reaction>
</comment>
<dbReference type="STRING" id="1348662.CARG_06445"/>
<dbReference type="PROSITE" id="PS00092">
    <property type="entry name" value="N6_MTASE"/>
    <property type="match status" value="1"/>
</dbReference>
<dbReference type="CDD" id="cd02440">
    <property type="entry name" value="AdoMet_MTases"/>
    <property type="match status" value="1"/>
</dbReference>
<dbReference type="InterPro" id="IPR007848">
    <property type="entry name" value="Small_mtfrase_dom"/>
</dbReference>
<evidence type="ECO:0000256" key="5">
    <source>
        <dbReference type="ARBA" id="ARBA00048391"/>
    </source>
</evidence>
<evidence type="ECO:0000259" key="6">
    <source>
        <dbReference type="Pfam" id="PF05175"/>
    </source>
</evidence>
<evidence type="ECO:0000256" key="3">
    <source>
        <dbReference type="ARBA" id="ARBA00022679"/>
    </source>
</evidence>
<dbReference type="PANTHER" id="PTHR18895">
    <property type="entry name" value="HEMK METHYLTRANSFERASE"/>
    <property type="match status" value="1"/>
</dbReference>